<evidence type="ECO:0000256" key="1">
    <source>
        <dbReference type="SAM" id="Phobius"/>
    </source>
</evidence>
<dbReference type="AlphaFoldDB" id="A0A813NVE3"/>
<reference evidence="3" key="1">
    <citation type="submission" date="2021-02" db="EMBL/GenBank/DDBJ databases">
        <authorList>
            <person name="Nowell W R."/>
        </authorList>
    </citation>
    <scope>NUCLEOTIDE SEQUENCE</scope>
</reference>
<name>A0A813NVE3_ADIRI</name>
<evidence type="ECO:0000313" key="3">
    <source>
        <dbReference type="EMBL" id="CAF0739416.1"/>
    </source>
</evidence>
<evidence type="ECO:0000256" key="2">
    <source>
        <dbReference type="SAM" id="SignalP"/>
    </source>
</evidence>
<evidence type="ECO:0000313" key="4">
    <source>
        <dbReference type="Proteomes" id="UP000663852"/>
    </source>
</evidence>
<feature type="signal peptide" evidence="2">
    <location>
        <begin position="1"/>
        <end position="21"/>
    </location>
</feature>
<comment type="caution">
    <text evidence="3">The sequence shown here is derived from an EMBL/GenBank/DDBJ whole genome shotgun (WGS) entry which is preliminary data.</text>
</comment>
<keyword evidence="2" id="KW-0732">Signal</keyword>
<dbReference type="Proteomes" id="UP000663852">
    <property type="component" value="Unassembled WGS sequence"/>
</dbReference>
<feature type="transmembrane region" description="Helical" evidence="1">
    <location>
        <begin position="95"/>
        <end position="112"/>
    </location>
</feature>
<dbReference type="EMBL" id="CAJNOJ010000004">
    <property type="protein sequence ID" value="CAF0739416.1"/>
    <property type="molecule type" value="Genomic_DNA"/>
</dbReference>
<sequence length="117" mass="13439">MTRINIHLLVVLFCLMNVTLSMIIEEEQCSCSCCLGLGCLPEEKPDFSVPMCTDDDSTCVRFCRMLFPVDCNHIDSQVFAACLSLASIEFNQQCIIVILLDLVFIVFIHMFYREKYH</sequence>
<feature type="chain" id="PRO_5032445710" evidence="2">
    <location>
        <begin position="22"/>
        <end position="117"/>
    </location>
</feature>
<organism evidence="3 4">
    <name type="scientific">Adineta ricciae</name>
    <name type="common">Rotifer</name>
    <dbReference type="NCBI Taxonomy" id="249248"/>
    <lineage>
        <taxon>Eukaryota</taxon>
        <taxon>Metazoa</taxon>
        <taxon>Spiralia</taxon>
        <taxon>Gnathifera</taxon>
        <taxon>Rotifera</taxon>
        <taxon>Eurotatoria</taxon>
        <taxon>Bdelloidea</taxon>
        <taxon>Adinetida</taxon>
        <taxon>Adinetidae</taxon>
        <taxon>Adineta</taxon>
    </lineage>
</organism>
<keyword evidence="1" id="KW-0472">Membrane</keyword>
<keyword evidence="1" id="KW-0812">Transmembrane</keyword>
<protein>
    <submittedName>
        <fullName evidence="3">Uncharacterized protein</fullName>
    </submittedName>
</protein>
<keyword evidence="1" id="KW-1133">Transmembrane helix</keyword>
<accession>A0A813NVE3</accession>
<proteinExistence type="predicted"/>
<gene>
    <name evidence="3" type="ORF">EDS130_LOCUS1630</name>
</gene>